<accession>A0A9X0DCU6</accession>
<keyword evidence="3" id="KW-1185">Reference proteome</keyword>
<feature type="chain" id="PRO_5040815465" evidence="1">
    <location>
        <begin position="19"/>
        <end position="156"/>
    </location>
</feature>
<dbReference type="AlphaFoldDB" id="A0A9X0DCU6"/>
<feature type="signal peptide" evidence="1">
    <location>
        <begin position="1"/>
        <end position="18"/>
    </location>
</feature>
<dbReference type="Proteomes" id="UP001163046">
    <property type="component" value="Unassembled WGS sequence"/>
</dbReference>
<keyword evidence="1" id="KW-0732">Signal</keyword>
<gene>
    <name evidence="2" type="ORF">OS493_003753</name>
</gene>
<comment type="caution">
    <text evidence="2">The sequence shown here is derived from an EMBL/GenBank/DDBJ whole genome shotgun (WGS) entry which is preliminary data.</text>
</comment>
<protein>
    <submittedName>
        <fullName evidence="2">Uncharacterized protein</fullName>
    </submittedName>
</protein>
<reference evidence="2" key="1">
    <citation type="submission" date="2023-01" db="EMBL/GenBank/DDBJ databases">
        <title>Genome assembly of the deep-sea coral Lophelia pertusa.</title>
        <authorList>
            <person name="Herrera S."/>
            <person name="Cordes E."/>
        </authorList>
    </citation>
    <scope>NUCLEOTIDE SEQUENCE</scope>
    <source>
        <strain evidence="2">USNM1676648</strain>
        <tissue evidence="2">Polyp</tissue>
    </source>
</reference>
<sequence>MKTTSMMLLILFVAVCNAAKFPFHLRRQGVRDEIVPVSANNLGNEASLECTFCTDFMLSDCICEDVTFCRSRSCYVPKDCECDSEEGTTEEMPQSVEEEIIPVTAAILGNESSEDCQYCESMDMFGDCDCGDVDWCRGKQCTVPAKCSDKCPKKPE</sequence>
<evidence type="ECO:0000313" key="2">
    <source>
        <dbReference type="EMBL" id="KAJ7394078.1"/>
    </source>
</evidence>
<dbReference type="EMBL" id="MU825397">
    <property type="protein sequence ID" value="KAJ7394078.1"/>
    <property type="molecule type" value="Genomic_DNA"/>
</dbReference>
<evidence type="ECO:0000256" key="1">
    <source>
        <dbReference type="SAM" id="SignalP"/>
    </source>
</evidence>
<organism evidence="2 3">
    <name type="scientific">Desmophyllum pertusum</name>
    <dbReference type="NCBI Taxonomy" id="174260"/>
    <lineage>
        <taxon>Eukaryota</taxon>
        <taxon>Metazoa</taxon>
        <taxon>Cnidaria</taxon>
        <taxon>Anthozoa</taxon>
        <taxon>Hexacorallia</taxon>
        <taxon>Scleractinia</taxon>
        <taxon>Caryophylliina</taxon>
        <taxon>Caryophylliidae</taxon>
        <taxon>Desmophyllum</taxon>
    </lineage>
</organism>
<dbReference type="OrthoDB" id="10449997at2759"/>
<proteinExistence type="predicted"/>
<name>A0A9X0DCU6_9CNID</name>
<evidence type="ECO:0000313" key="3">
    <source>
        <dbReference type="Proteomes" id="UP001163046"/>
    </source>
</evidence>